<evidence type="ECO:0000313" key="2">
    <source>
        <dbReference type="EMBL" id="KAD7478332.1"/>
    </source>
</evidence>
<comment type="caution">
    <text evidence="2">The sequence shown here is derived from an EMBL/GenBank/DDBJ whole genome shotgun (WGS) entry which is preliminary data.</text>
</comment>
<protein>
    <submittedName>
        <fullName evidence="2">Uncharacterized protein</fullName>
    </submittedName>
</protein>
<gene>
    <name evidence="2" type="ORF">E3N88_01468</name>
</gene>
<accession>A0A5N6Q1A3</accession>
<dbReference type="EMBL" id="SZYD01000001">
    <property type="protein sequence ID" value="KAD7478332.1"/>
    <property type="molecule type" value="Genomic_DNA"/>
</dbReference>
<name>A0A5N6Q1A3_9ASTR</name>
<reference evidence="2 3" key="1">
    <citation type="submission" date="2019-05" db="EMBL/GenBank/DDBJ databases">
        <title>Mikania micrantha, genome provides insights into the molecular mechanism of rapid growth.</title>
        <authorList>
            <person name="Liu B."/>
        </authorList>
    </citation>
    <scope>NUCLEOTIDE SEQUENCE [LARGE SCALE GENOMIC DNA]</scope>
    <source>
        <strain evidence="2">NLD-2019</strain>
        <tissue evidence="2">Leaf</tissue>
    </source>
</reference>
<proteinExistence type="predicted"/>
<evidence type="ECO:0000256" key="1">
    <source>
        <dbReference type="SAM" id="MobiDB-lite"/>
    </source>
</evidence>
<feature type="compositionally biased region" description="Polar residues" evidence="1">
    <location>
        <begin position="105"/>
        <end position="123"/>
    </location>
</feature>
<feature type="compositionally biased region" description="Basic and acidic residues" evidence="1">
    <location>
        <begin position="124"/>
        <end position="138"/>
    </location>
</feature>
<feature type="region of interest" description="Disordered" evidence="1">
    <location>
        <begin position="90"/>
        <end position="138"/>
    </location>
</feature>
<dbReference type="Proteomes" id="UP000326396">
    <property type="component" value="Linkage Group LG1"/>
</dbReference>
<organism evidence="2 3">
    <name type="scientific">Mikania micrantha</name>
    <name type="common">bitter vine</name>
    <dbReference type="NCBI Taxonomy" id="192012"/>
    <lineage>
        <taxon>Eukaryota</taxon>
        <taxon>Viridiplantae</taxon>
        <taxon>Streptophyta</taxon>
        <taxon>Embryophyta</taxon>
        <taxon>Tracheophyta</taxon>
        <taxon>Spermatophyta</taxon>
        <taxon>Magnoliopsida</taxon>
        <taxon>eudicotyledons</taxon>
        <taxon>Gunneridae</taxon>
        <taxon>Pentapetalae</taxon>
        <taxon>asterids</taxon>
        <taxon>campanulids</taxon>
        <taxon>Asterales</taxon>
        <taxon>Asteraceae</taxon>
        <taxon>Asteroideae</taxon>
        <taxon>Heliantheae alliance</taxon>
        <taxon>Eupatorieae</taxon>
        <taxon>Mikania</taxon>
    </lineage>
</organism>
<sequence length="138" mass="15020">MATLSSSVIIAAVPHPSNTNLLCDLEKKKGLPPRFMLMFIPKTSRRLSAAAQSAPIPKGNGIVTLFPHVSMHPFLECFATIKELQSFRSSNASEESSYALKTKTSEVYPSSKTVAEHVQSTKGTDTRHAGLSKDKDNM</sequence>
<evidence type="ECO:0000313" key="3">
    <source>
        <dbReference type="Proteomes" id="UP000326396"/>
    </source>
</evidence>
<keyword evidence="3" id="KW-1185">Reference proteome</keyword>
<dbReference type="AlphaFoldDB" id="A0A5N6Q1A3"/>